<reference evidence="1 2" key="1">
    <citation type="journal article" date="2023" name="bioRxiv">
        <title>An intranuclear bacterial parasite of deep-sea mussels expresses apoptosis inhibitors acquired from its host.</title>
        <authorList>
            <person name="Gonzalez Porras M.A."/>
            <person name="Assie A."/>
            <person name="Tietjen M."/>
            <person name="Violette M."/>
            <person name="Kleiner M."/>
            <person name="Gruber-Vodicka H."/>
            <person name="Dubilier N."/>
            <person name="Leisch N."/>
        </authorList>
    </citation>
    <scope>NUCLEOTIDE SEQUENCE [LARGE SCALE GENOMIC DNA]</scope>
    <source>
        <strain evidence="1">IAP13</strain>
    </source>
</reference>
<dbReference type="AlphaFoldDB" id="A0AA90NVQ9"/>
<dbReference type="Proteomes" id="UP001178148">
    <property type="component" value="Unassembled WGS sequence"/>
</dbReference>
<proteinExistence type="predicted"/>
<gene>
    <name evidence="1" type="ORF">QS748_07920</name>
</gene>
<comment type="caution">
    <text evidence="1">The sequence shown here is derived from an EMBL/GenBank/DDBJ whole genome shotgun (WGS) entry which is preliminary data.</text>
</comment>
<organism evidence="1 2">
    <name type="scientific">Candidatus Endonucleibacter bathymodioli</name>
    <dbReference type="NCBI Taxonomy" id="539814"/>
    <lineage>
        <taxon>Bacteria</taxon>
        <taxon>Pseudomonadati</taxon>
        <taxon>Pseudomonadota</taxon>
        <taxon>Gammaproteobacteria</taxon>
        <taxon>Oceanospirillales</taxon>
        <taxon>Endozoicomonadaceae</taxon>
        <taxon>Candidatus Endonucleibacter</taxon>
    </lineage>
</organism>
<sequence length="204" mass="23783">MIWDRFSLVDFINNGAKFNKTCISDYKDDGKIKLTFETAFDSVFHKRCFSNKNNHQYDERHVFFSERKCSELRFLPKQDFISYRFLESAKGSDKLFDYFIQLLNNSCNIEISARCEYFRQFIFESADEDIVSAFETEERGENGYFTFMHIFTNYRYVSFRGNSESSGCIVDEVVSLRVGSDSNNCIYGVCIGDINKCVLGVDEA</sequence>
<evidence type="ECO:0000313" key="1">
    <source>
        <dbReference type="EMBL" id="MDP0589113.1"/>
    </source>
</evidence>
<protein>
    <submittedName>
        <fullName evidence="1">Uncharacterized protein</fullName>
    </submittedName>
</protein>
<evidence type="ECO:0000313" key="2">
    <source>
        <dbReference type="Proteomes" id="UP001178148"/>
    </source>
</evidence>
<keyword evidence="2" id="KW-1185">Reference proteome</keyword>
<accession>A0AA90NVQ9</accession>
<dbReference type="EMBL" id="JASXSV010000010">
    <property type="protein sequence ID" value="MDP0589113.1"/>
    <property type="molecule type" value="Genomic_DNA"/>
</dbReference>
<name>A0AA90NVQ9_9GAMM</name>